<dbReference type="GeneID" id="2912273"/>
<proteinExistence type="predicted"/>
<dbReference type="InterPro" id="IPR018607">
    <property type="entry name" value="Ctf8"/>
</dbReference>
<dbReference type="KEGG" id="yli:2912273"/>
<dbReference type="Proteomes" id="UP000256601">
    <property type="component" value="Unassembled WGS sequence"/>
</dbReference>
<evidence type="ECO:0000313" key="2">
    <source>
        <dbReference type="EMBL" id="RDW25081.1"/>
    </source>
</evidence>
<accession>A0A1D8NH66</accession>
<evidence type="ECO:0000313" key="4">
    <source>
        <dbReference type="Proteomes" id="UP000256601"/>
    </source>
</evidence>
<evidence type="ECO:0000313" key="1">
    <source>
        <dbReference type="EMBL" id="AOW04972.1"/>
    </source>
</evidence>
<dbReference type="VEuPathDB" id="FungiDB:YALI0_E05071g"/>
<dbReference type="Pfam" id="PF09696">
    <property type="entry name" value="Ctf8"/>
    <property type="match status" value="1"/>
</dbReference>
<reference evidence="1 3" key="1">
    <citation type="journal article" date="2016" name="PLoS ONE">
        <title>Sequence Assembly of Yarrowia lipolytica Strain W29/CLIB89 Shows Transposable Element Diversity.</title>
        <authorList>
            <person name="Magnan C."/>
            <person name="Yu J."/>
            <person name="Chang I."/>
            <person name="Jahn E."/>
            <person name="Kanomata Y."/>
            <person name="Wu J."/>
            <person name="Zeller M."/>
            <person name="Oakes M."/>
            <person name="Baldi P."/>
            <person name="Sandmeyer S."/>
        </authorList>
    </citation>
    <scope>NUCLEOTIDE SEQUENCE [LARGE SCALE GENOMIC DNA]</scope>
    <source>
        <strain evidence="1">CLIB89</strain>
        <strain evidence="3">CLIB89(W29)</strain>
    </source>
</reference>
<dbReference type="GO" id="GO:0031390">
    <property type="term" value="C:Ctf18 RFC-like complex"/>
    <property type="evidence" value="ECO:0007669"/>
    <property type="project" value="InterPro"/>
</dbReference>
<dbReference type="GO" id="GO:0007064">
    <property type="term" value="P:mitotic sister chromatid cohesion"/>
    <property type="evidence" value="ECO:0007669"/>
    <property type="project" value="InterPro"/>
</dbReference>
<gene>
    <name evidence="2" type="ORF">B0I71DRAFT_133227</name>
    <name evidence="1" type="ORF">YALI1_E05972g</name>
</gene>
<organism evidence="1 3">
    <name type="scientific">Yarrowia lipolytica</name>
    <name type="common">Candida lipolytica</name>
    <dbReference type="NCBI Taxonomy" id="4952"/>
    <lineage>
        <taxon>Eukaryota</taxon>
        <taxon>Fungi</taxon>
        <taxon>Dikarya</taxon>
        <taxon>Ascomycota</taxon>
        <taxon>Saccharomycotina</taxon>
        <taxon>Dipodascomycetes</taxon>
        <taxon>Dipodascales</taxon>
        <taxon>Dipodascales incertae sedis</taxon>
        <taxon>Yarrowia</taxon>
    </lineage>
</organism>
<sequence length="119" mass="13378">MNVTNIFLDHLRQNDHVESVPQMIQTPSGMAIVEIQGEVVSKAHLQEGSRRVGSIEFEEKKATLVIDGKQRMRGSIKKLDKPLGLLKMDPENRHQVDLIEIVTHKVSFTDIPEPVGAEE</sequence>
<dbReference type="EMBL" id="CP017557">
    <property type="protein sequence ID" value="AOW04972.1"/>
    <property type="molecule type" value="Genomic_DNA"/>
</dbReference>
<dbReference type="EMBL" id="KZ859013">
    <property type="protein sequence ID" value="RDW25081.1"/>
    <property type="molecule type" value="Genomic_DNA"/>
</dbReference>
<name>A0A1D8NH66_YARLL</name>
<protein>
    <submittedName>
        <fullName evidence="2">Ctf8-domain-containing protein</fullName>
    </submittedName>
</protein>
<dbReference type="AlphaFoldDB" id="A0A1D8NH66"/>
<dbReference type="VEuPathDB" id="FungiDB:YALI1_E05972g"/>
<evidence type="ECO:0000313" key="3">
    <source>
        <dbReference type="Proteomes" id="UP000182444"/>
    </source>
</evidence>
<dbReference type="Proteomes" id="UP000182444">
    <property type="component" value="Chromosome 1E"/>
</dbReference>
<reference evidence="2 4" key="2">
    <citation type="submission" date="2018-07" db="EMBL/GenBank/DDBJ databases">
        <title>Draft Genome Assemblies for Five Robust Yarrowia lipolytica Strains Exhibiting High Lipid Production and Pentose Sugar Utilization and Sugar Alcohol Secretion from Undetoxified Lignocellulosic Biomass Hydrolysates.</title>
        <authorList>
            <consortium name="DOE Joint Genome Institute"/>
            <person name="Walker C."/>
            <person name="Ryu S."/>
            <person name="Na H."/>
            <person name="Zane M."/>
            <person name="LaButti K."/>
            <person name="Lipzen A."/>
            <person name="Haridas S."/>
            <person name="Barry K."/>
            <person name="Grigoriev I.V."/>
            <person name="Quarterman J."/>
            <person name="Slininger P."/>
            <person name="Dien B."/>
            <person name="Trinh C.T."/>
        </authorList>
    </citation>
    <scope>NUCLEOTIDE SEQUENCE [LARGE SCALE GENOMIC DNA]</scope>
    <source>
        <strain evidence="2 4">YB392</strain>
    </source>
</reference>